<evidence type="ECO:0000313" key="3">
    <source>
        <dbReference type="EMBL" id="QET06657.1"/>
    </source>
</evidence>
<keyword evidence="2" id="KW-0812">Transmembrane</keyword>
<keyword evidence="2" id="KW-1133">Transmembrane helix</keyword>
<dbReference type="OrthoDB" id="9115081at2"/>
<dbReference type="EMBL" id="CP044067">
    <property type="protein sequence ID" value="QET06657.1"/>
    <property type="molecule type" value="Genomic_DNA"/>
</dbReference>
<evidence type="ECO:0000313" key="4">
    <source>
        <dbReference type="Proteomes" id="UP000322822"/>
    </source>
</evidence>
<name>A0A5P2HEC0_9BURK</name>
<sequence>MSKKRKTVYKKFAIGYICLLCLPLMFLVVSLTKGAGWKPIIGGLPVYVTIFVGITYQLIKELRSISREERGEPPLHLSEGHGKKNKDKR</sequence>
<protein>
    <submittedName>
        <fullName evidence="3">Uncharacterized protein</fullName>
    </submittedName>
</protein>
<gene>
    <name evidence="3" type="ORF">FOB72_24190</name>
</gene>
<keyword evidence="2" id="KW-0472">Membrane</keyword>
<dbReference type="AlphaFoldDB" id="A0A5P2HEC0"/>
<feature type="compositionally biased region" description="Basic and acidic residues" evidence="1">
    <location>
        <begin position="70"/>
        <end position="82"/>
    </location>
</feature>
<accession>A0A5P2HEC0</accession>
<feature type="region of interest" description="Disordered" evidence="1">
    <location>
        <begin position="70"/>
        <end position="89"/>
    </location>
</feature>
<dbReference type="Proteomes" id="UP000322822">
    <property type="component" value="Chromosome 2"/>
</dbReference>
<feature type="transmembrane region" description="Helical" evidence="2">
    <location>
        <begin position="37"/>
        <end position="59"/>
    </location>
</feature>
<reference evidence="3 4" key="1">
    <citation type="submission" date="2019-09" db="EMBL/GenBank/DDBJ databases">
        <title>FDA dAtabase for Regulatory Grade micrObial Sequences (FDA-ARGOS): Supporting development and validation of Infectious Disease Dx tests.</title>
        <authorList>
            <person name="Sciortino C."/>
            <person name="Tallon L."/>
            <person name="Sadzewicz L."/>
            <person name="Vavikolanu K."/>
            <person name="Mehta A."/>
            <person name="Aluvathingal J."/>
            <person name="Nadendla S."/>
            <person name="Nandy P."/>
            <person name="Geyer C."/>
            <person name="Yan Y."/>
            <person name="Sichtig H."/>
        </authorList>
    </citation>
    <scope>NUCLEOTIDE SEQUENCE [LARGE SCALE GENOMIC DNA]</scope>
    <source>
        <strain evidence="3 4">FDAARGOS_664</strain>
    </source>
</reference>
<proteinExistence type="predicted"/>
<feature type="transmembrane region" description="Helical" evidence="2">
    <location>
        <begin position="12"/>
        <end position="31"/>
    </location>
</feature>
<evidence type="ECO:0000256" key="1">
    <source>
        <dbReference type="SAM" id="MobiDB-lite"/>
    </source>
</evidence>
<evidence type="ECO:0000256" key="2">
    <source>
        <dbReference type="SAM" id="Phobius"/>
    </source>
</evidence>
<organism evidence="3 4">
    <name type="scientific">Cupriavidus pauculus</name>
    <dbReference type="NCBI Taxonomy" id="82633"/>
    <lineage>
        <taxon>Bacteria</taxon>
        <taxon>Pseudomonadati</taxon>
        <taxon>Pseudomonadota</taxon>
        <taxon>Betaproteobacteria</taxon>
        <taxon>Burkholderiales</taxon>
        <taxon>Burkholderiaceae</taxon>
        <taxon>Cupriavidus</taxon>
    </lineage>
</organism>